<keyword evidence="8" id="KW-0413">Isomerase</keyword>
<keyword evidence="5" id="KW-0676">Redox-active center</keyword>
<dbReference type="Gene3D" id="3.40.30.10">
    <property type="entry name" value="Glutaredoxin"/>
    <property type="match status" value="1"/>
</dbReference>
<keyword evidence="2" id="KW-0201">Cytochrome c-type biogenesis</keyword>
<feature type="region of interest" description="Disordered" evidence="6">
    <location>
        <begin position="215"/>
        <end position="245"/>
    </location>
</feature>
<dbReference type="GO" id="GO:0016853">
    <property type="term" value="F:isomerase activity"/>
    <property type="evidence" value="ECO:0007669"/>
    <property type="project" value="UniProtKB-KW"/>
</dbReference>
<feature type="domain" description="Thioredoxin" evidence="7">
    <location>
        <begin position="66"/>
        <end position="214"/>
    </location>
</feature>
<comment type="subcellular location">
    <subcellularLocation>
        <location evidence="1">Cell envelope</location>
    </subcellularLocation>
</comment>
<dbReference type="PROSITE" id="PS00194">
    <property type="entry name" value="THIOREDOXIN_1"/>
    <property type="match status" value="1"/>
</dbReference>
<dbReference type="CDD" id="cd02966">
    <property type="entry name" value="TlpA_like_family"/>
    <property type="match status" value="1"/>
</dbReference>
<dbReference type="GO" id="GO:0016491">
    <property type="term" value="F:oxidoreductase activity"/>
    <property type="evidence" value="ECO:0007669"/>
    <property type="project" value="InterPro"/>
</dbReference>
<evidence type="ECO:0000256" key="2">
    <source>
        <dbReference type="ARBA" id="ARBA00022748"/>
    </source>
</evidence>
<evidence type="ECO:0000256" key="6">
    <source>
        <dbReference type="SAM" id="MobiDB-lite"/>
    </source>
</evidence>
<dbReference type="Pfam" id="PF00578">
    <property type="entry name" value="AhpC-TSA"/>
    <property type="match status" value="1"/>
</dbReference>
<dbReference type="InterPro" id="IPR013766">
    <property type="entry name" value="Thioredoxin_domain"/>
</dbReference>
<dbReference type="PANTHER" id="PTHR42852">
    <property type="entry name" value="THIOL:DISULFIDE INTERCHANGE PROTEIN DSBE"/>
    <property type="match status" value="1"/>
</dbReference>
<reference evidence="9" key="1">
    <citation type="submission" date="2016-10" db="EMBL/GenBank/DDBJ databases">
        <authorList>
            <person name="Varghese N."/>
            <person name="Submissions S."/>
        </authorList>
    </citation>
    <scope>NUCLEOTIDE SEQUENCE [LARGE SCALE GENOMIC DNA]</scope>
    <source>
        <strain evidence="9">DSM 44796</strain>
    </source>
</reference>
<dbReference type="Proteomes" id="UP000199682">
    <property type="component" value="Unassembled WGS sequence"/>
</dbReference>
<evidence type="ECO:0000256" key="5">
    <source>
        <dbReference type="ARBA" id="ARBA00023284"/>
    </source>
</evidence>
<dbReference type="SUPFAM" id="SSF52833">
    <property type="entry name" value="Thioredoxin-like"/>
    <property type="match status" value="1"/>
</dbReference>
<dbReference type="InterPro" id="IPR017937">
    <property type="entry name" value="Thioredoxin_CS"/>
</dbReference>
<dbReference type="PANTHER" id="PTHR42852:SF6">
    <property type="entry name" value="THIOL:DISULFIDE INTERCHANGE PROTEIN DSBE"/>
    <property type="match status" value="1"/>
</dbReference>
<dbReference type="EMBL" id="FNET01000028">
    <property type="protein sequence ID" value="SDM88603.1"/>
    <property type="molecule type" value="Genomic_DNA"/>
</dbReference>
<evidence type="ECO:0000313" key="9">
    <source>
        <dbReference type="Proteomes" id="UP000199682"/>
    </source>
</evidence>
<dbReference type="GO" id="GO:0016209">
    <property type="term" value="F:antioxidant activity"/>
    <property type="evidence" value="ECO:0007669"/>
    <property type="project" value="InterPro"/>
</dbReference>
<dbReference type="InterPro" id="IPR050553">
    <property type="entry name" value="Thioredoxin_ResA/DsbE_sf"/>
</dbReference>
<evidence type="ECO:0000256" key="3">
    <source>
        <dbReference type="ARBA" id="ARBA00022968"/>
    </source>
</evidence>
<keyword evidence="4" id="KW-1015">Disulfide bond</keyword>
<proteinExistence type="predicted"/>
<evidence type="ECO:0000256" key="4">
    <source>
        <dbReference type="ARBA" id="ARBA00023157"/>
    </source>
</evidence>
<evidence type="ECO:0000259" key="7">
    <source>
        <dbReference type="PROSITE" id="PS51352"/>
    </source>
</evidence>
<dbReference type="InterPro" id="IPR000866">
    <property type="entry name" value="AhpC/TSA"/>
</dbReference>
<accession>A0A1G9WWV3</accession>
<dbReference type="InterPro" id="IPR036249">
    <property type="entry name" value="Thioredoxin-like_sf"/>
</dbReference>
<keyword evidence="3" id="KW-0812">Transmembrane</keyword>
<keyword evidence="3" id="KW-0735">Signal-anchor</keyword>
<dbReference type="AlphaFoldDB" id="A0A1G9WWV3"/>
<dbReference type="GO" id="GO:0030313">
    <property type="term" value="C:cell envelope"/>
    <property type="evidence" value="ECO:0007669"/>
    <property type="project" value="UniProtKB-SubCell"/>
</dbReference>
<evidence type="ECO:0000313" key="8">
    <source>
        <dbReference type="EMBL" id="SDM88603.1"/>
    </source>
</evidence>
<evidence type="ECO:0000256" key="1">
    <source>
        <dbReference type="ARBA" id="ARBA00004196"/>
    </source>
</evidence>
<dbReference type="PROSITE" id="PS51352">
    <property type="entry name" value="THIOREDOXIN_2"/>
    <property type="match status" value="1"/>
</dbReference>
<dbReference type="GO" id="GO:0017004">
    <property type="term" value="P:cytochrome complex assembly"/>
    <property type="evidence" value="ECO:0007669"/>
    <property type="project" value="UniProtKB-KW"/>
</dbReference>
<sequence length="245" mass="25506">MVPAAITPSRSARSRSSPCLPGARRGRLALAVATALLITAGCATGDDAVVPGSSFEFVAPGGQTRIFYDPPAQRGAVTGLSGESLTDPGRQITLADYNGQVVVLNVWGSWCGPCRAETDDLEAVYAETKDTGVRFLGIDVRDDRSAAQDFVRNFGVTYPSLFDSSGRSLLALKGFPRNTVPSTIVLDRRHRVAAVFLTALVREDLLPVVQRIAAEEPAPSAGPSGTPTTGGSTAAESTATGGATR</sequence>
<name>A0A1G9WWV3_9PSEU</name>
<organism evidence="8 9">
    <name type="scientific">Lentzea albidocapillata subsp. violacea</name>
    <dbReference type="NCBI Taxonomy" id="128104"/>
    <lineage>
        <taxon>Bacteria</taxon>
        <taxon>Bacillati</taxon>
        <taxon>Actinomycetota</taxon>
        <taxon>Actinomycetes</taxon>
        <taxon>Pseudonocardiales</taxon>
        <taxon>Pseudonocardiaceae</taxon>
        <taxon>Lentzea</taxon>
    </lineage>
</organism>
<protein>
    <submittedName>
        <fullName evidence="8">Thiol-disulfide isomerase or thioredoxin</fullName>
    </submittedName>
</protein>
<gene>
    <name evidence="8" type="ORF">SAMN04488074_12895</name>
</gene>